<feature type="transmembrane region" description="Helical" evidence="6">
    <location>
        <begin position="107"/>
        <end position="127"/>
    </location>
</feature>
<evidence type="ECO:0000313" key="7">
    <source>
        <dbReference type="EMBL" id="GHA36016.1"/>
    </source>
</evidence>
<feature type="transmembrane region" description="Helical" evidence="6">
    <location>
        <begin position="189"/>
        <end position="212"/>
    </location>
</feature>
<keyword evidence="8" id="KW-1185">Reference proteome</keyword>
<dbReference type="GO" id="GO:0005886">
    <property type="term" value="C:plasma membrane"/>
    <property type="evidence" value="ECO:0007669"/>
    <property type="project" value="UniProtKB-SubCell"/>
</dbReference>
<feature type="transmembrane region" description="Helical" evidence="6">
    <location>
        <begin position="147"/>
        <end position="177"/>
    </location>
</feature>
<dbReference type="AlphaFoldDB" id="A0A918VYX8"/>
<protein>
    <submittedName>
        <fullName evidence="7">Ribonuclease</fullName>
    </submittedName>
</protein>
<keyword evidence="3 6" id="KW-0812">Transmembrane</keyword>
<dbReference type="NCBIfam" id="TIGR00765">
    <property type="entry name" value="yihY_not_rbn"/>
    <property type="match status" value="1"/>
</dbReference>
<comment type="subcellular location">
    <subcellularLocation>
        <location evidence="1">Cell membrane</location>
        <topology evidence="1">Multi-pass membrane protein</topology>
    </subcellularLocation>
</comment>
<evidence type="ECO:0000256" key="1">
    <source>
        <dbReference type="ARBA" id="ARBA00004651"/>
    </source>
</evidence>
<proteinExistence type="predicted"/>
<dbReference type="PIRSF" id="PIRSF035875">
    <property type="entry name" value="RNase_BN"/>
    <property type="match status" value="1"/>
</dbReference>
<dbReference type="InterPro" id="IPR017039">
    <property type="entry name" value="Virul_fac_BrkB"/>
</dbReference>
<name>A0A918VYX8_9HYPH</name>
<accession>A0A918VYX8</accession>
<reference evidence="7" key="2">
    <citation type="submission" date="2020-09" db="EMBL/GenBank/DDBJ databases">
        <authorList>
            <person name="Sun Q."/>
            <person name="Kim S."/>
        </authorList>
    </citation>
    <scope>NUCLEOTIDE SEQUENCE</scope>
    <source>
        <strain evidence="7">KCTC 32437</strain>
    </source>
</reference>
<dbReference type="Pfam" id="PF03631">
    <property type="entry name" value="Virul_fac_BrkB"/>
    <property type="match status" value="1"/>
</dbReference>
<comment type="caution">
    <text evidence="7">The sequence shown here is derived from an EMBL/GenBank/DDBJ whole genome shotgun (WGS) entry which is preliminary data.</text>
</comment>
<keyword evidence="2" id="KW-1003">Cell membrane</keyword>
<sequence length="320" mass="34185">MAANENGRGRTASAPQHIPVKGWRDIAMRVLGSFNTDRVPFTAAGVTFFVLLALVPTLTAFVSIYGLFADRATVVDHVSLLSGVIPADGLQLISDQLERVAGEGNTALSWSLLISLAIALWSSSAGVKGMFQAMNIAYGEEERRNFLIFNGLALLFTLAFAVTAVLVVGIVVVIPSILSIFPLGGLSEWLIRIASFALLVAVVLIGLAMLYRFGPSRSQARWRWITPGAALAVLLTLVVSVLFSWYVANFGNYNATYGSLGALIGLLTWTWISTIIVILGAEVDSEIEHQTARDTTTGPEVPLGERGAYVADTVGKRAGS</sequence>
<evidence type="ECO:0000256" key="6">
    <source>
        <dbReference type="SAM" id="Phobius"/>
    </source>
</evidence>
<reference evidence="7" key="1">
    <citation type="journal article" date="2014" name="Int. J. Syst. Evol. Microbiol.">
        <title>Complete genome sequence of Corynebacterium casei LMG S-19264T (=DSM 44701T), isolated from a smear-ripened cheese.</title>
        <authorList>
            <consortium name="US DOE Joint Genome Institute (JGI-PGF)"/>
            <person name="Walter F."/>
            <person name="Albersmeier A."/>
            <person name="Kalinowski J."/>
            <person name="Ruckert C."/>
        </authorList>
    </citation>
    <scope>NUCLEOTIDE SEQUENCE</scope>
    <source>
        <strain evidence="7">KCTC 32437</strain>
    </source>
</reference>
<dbReference type="RefSeq" id="WP_189427088.1">
    <property type="nucleotide sequence ID" value="NZ_BMZE01000004.1"/>
</dbReference>
<dbReference type="EMBL" id="BMZE01000004">
    <property type="protein sequence ID" value="GHA36016.1"/>
    <property type="molecule type" value="Genomic_DNA"/>
</dbReference>
<organism evidence="7 8">
    <name type="scientific">Devosia pacifica</name>
    <dbReference type="NCBI Taxonomy" id="1335967"/>
    <lineage>
        <taxon>Bacteria</taxon>
        <taxon>Pseudomonadati</taxon>
        <taxon>Pseudomonadota</taxon>
        <taxon>Alphaproteobacteria</taxon>
        <taxon>Hyphomicrobiales</taxon>
        <taxon>Devosiaceae</taxon>
        <taxon>Devosia</taxon>
    </lineage>
</organism>
<dbReference type="PANTHER" id="PTHR30213:SF0">
    <property type="entry name" value="UPF0761 MEMBRANE PROTEIN YIHY"/>
    <property type="match status" value="1"/>
</dbReference>
<feature type="transmembrane region" description="Helical" evidence="6">
    <location>
        <begin position="224"/>
        <end position="248"/>
    </location>
</feature>
<evidence type="ECO:0000256" key="2">
    <source>
        <dbReference type="ARBA" id="ARBA00022475"/>
    </source>
</evidence>
<feature type="transmembrane region" description="Helical" evidence="6">
    <location>
        <begin position="41"/>
        <end position="68"/>
    </location>
</feature>
<dbReference type="PANTHER" id="PTHR30213">
    <property type="entry name" value="INNER MEMBRANE PROTEIN YHJD"/>
    <property type="match status" value="1"/>
</dbReference>
<evidence type="ECO:0000256" key="3">
    <source>
        <dbReference type="ARBA" id="ARBA00022692"/>
    </source>
</evidence>
<dbReference type="Proteomes" id="UP000646579">
    <property type="component" value="Unassembled WGS sequence"/>
</dbReference>
<keyword evidence="4 6" id="KW-1133">Transmembrane helix</keyword>
<gene>
    <name evidence="7" type="ORF">GCM10007989_35080</name>
</gene>
<evidence type="ECO:0000256" key="5">
    <source>
        <dbReference type="ARBA" id="ARBA00023136"/>
    </source>
</evidence>
<evidence type="ECO:0000313" key="8">
    <source>
        <dbReference type="Proteomes" id="UP000646579"/>
    </source>
</evidence>
<feature type="transmembrane region" description="Helical" evidence="6">
    <location>
        <begin position="260"/>
        <end position="281"/>
    </location>
</feature>
<keyword evidence="5 6" id="KW-0472">Membrane</keyword>
<evidence type="ECO:0000256" key="4">
    <source>
        <dbReference type="ARBA" id="ARBA00022989"/>
    </source>
</evidence>